<dbReference type="RefSeq" id="WP_050432663.1">
    <property type="nucleotide sequence ID" value="NZ_CP012159.1"/>
</dbReference>
<dbReference type="Pfam" id="PF00893">
    <property type="entry name" value="Multi_Drug_Res"/>
    <property type="match status" value="1"/>
</dbReference>
<evidence type="ECO:0000256" key="2">
    <source>
        <dbReference type="ARBA" id="ARBA00022448"/>
    </source>
</evidence>
<dbReference type="PATRIC" id="fig|52.7.peg.5451"/>
<dbReference type="STRING" id="52.CMC5_049280"/>
<dbReference type="OrthoDB" id="9808638at2"/>
<feature type="transmembrane region" description="Helical" evidence="10">
    <location>
        <begin position="85"/>
        <end position="103"/>
    </location>
</feature>
<keyword evidence="4 9" id="KW-0812">Transmembrane</keyword>
<dbReference type="EMBL" id="CP012159">
    <property type="protein sequence ID" value="AKT40773.1"/>
    <property type="molecule type" value="Genomic_DNA"/>
</dbReference>
<proteinExistence type="inferred from homology"/>
<keyword evidence="5 10" id="KW-1133">Transmembrane helix</keyword>
<evidence type="ECO:0000256" key="6">
    <source>
        <dbReference type="ARBA" id="ARBA00023136"/>
    </source>
</evidence>
<dbReference type="Gene3D" id="1.10.3730.20">
    <property type="match status" value="1"/>
</dbReference>
<evidence type="ECO:0000256" key="7">
    <source>
        <dbReference type="ARBA" id="ARBA00038151"/>
    </source>
</evidence>
<evidence type="ECO:0000256" key="5">
    <source>
        <dbReference type="ARBA" id="ARBA00022989"/>
    </source>
</evidence>
<dbReference type="KEGG" id="ccro:CMC5_049280"/>
<comment type="subcellular location">
    <subcellularLocation>
        <location evidence="1 9">Cell membrane</location>
        <topology evidence="1 9">Multi-pass membrane protein</topology>
    </subcellularLocation>
</comment>
<dbReference type="InterPro" id="IPR045324">
    <property type="entry name" value="Small_multidrug_res"/>
</dbReference>
<keyword evidence="6 10" id="KW-0472">Membrane</keyword>
<feature type="transmembrane region" description="Helical" evidence="10">
    <location>
        <begin position="33"/>
        <end position="50"/>
    </location>
</feature>
<dbReference type="InterPro" id="IPR000390">
    <property type="entry name" value="Small_drug/metabolite_transptr"/>
</dbReference>
<evidence type="ECO:0000256" key="3">
    <source>
        <dbReference type="ARBA" id="ARBA00022475"/>
    </source>
</evidence>
<gene>
    <name evidence="11" type="ORF">CMC5_049280</name>
</gene>
<keyword evidence="3" id="KW-1003">Cell membrane</keyword>
<dbReference type="InterPro" id="IPR037185">
    <property type="entry name" value="EmrE-like"/>
</dbReference>
<evidence type="ECO:0000256" key="10">
    <source>
        <dbReference type="SAM" id="Phobius"/>
    </source>
</evidence>
<evidence type="ECO:0000256" key="8">
    <source>
        <dbReference type="ARBA" id="ARBA00039168"/>
    </source>
</evidence>
<dbReference type="NCBIfam" id="NF008512">
    <property type="entry name" value="PRK11431.1"/>
    <property type="match status" value="1"/>
</dbReference>
<dbReference type="GO" id="GO:0005886">
    <property type="term" value="C:plasma membrane"/>
    <property type="evidence" value="ECO:0007669"/>
    <property type="project" value="UniProtKB-SubCell"/>
</dbReference>
<comment type="similarity">
    <text evidence="7">Belongs to the drug/metabolite transporter (DMT) superfamily. Small multidrug resistance (SMR) (TC 2.A.7.1) family. Gdx/SugE subfamily.</text>
</comment>
<dbReference type="PANTHER" id="PTHR30561">
    <property type="entry name" value="SMR FAMILY PROTON-DEPENDENT DRUG EFFLUX TRANSPORTER SUGE"/>
    <property type="match status" value="1"/>
</dbReference>
<dbReference type="PANTHER" id="PTHR30561:SF0">
    <property type="entry name" value="GUANIDINIUM EXPORTER"/>
    <property type="match status" value="1"/>
</dbReference>
<feature type="transmembrane region" description="Helical" evidence="10">
    <location>
        <begin position="57"/>
        <end position="79"/>
    </location>
</feature>
<accession>A0A0K1EJK7</accession>
<evidence type="ECO:0000256" key="4">
    <source>
        <dbReference type="ARBA" id="ARBA00022692"/>
    </source>
</evidence>
<keyword evidence="12" id="KW-1185">Reference proteome</keyword>
<sequence>MSWFLLVIAGLLETGWAIGMKYTHGFTKPLPSILTVLTIIASMGLLGVAVRELPMGTAYAVWVAIGIVGTTVLGALMFGESLSPARLMFLGLLLVAVVGLKLTTPEKG</sequence>
<reference evidence="11 12" key="1">
    <citation type="submission" date="2015-07" db="EMBL/GenBank/DDBJ databases">
        <title>Genome analysis of myxobacterium Chondromyces crocatus Cm c5 reveals a high potential for natural compound synthesis and the genetic basis for the loss of fruiting body formation.</title>
        <authorList>
            <person name="Zaburannyi N."/>
            <person name="Bunk B."/>
            <person name="Maier J."/>
            <person name="Overmann J."/>
            <person name="Mueller R."/>
        </authorList>
    </citation>
    <scope>NUCLEOTIDE SEQUENCE [LARGE SCALE GENOMIC DNA]</scope>
    <source>
        <strain evidence="11 12">Cm c5</strain>
    </source>
</reference>
<evidence type="ECO:0000256" key="1">
    <source>
        <dbReference type="ARBA" id="ARBA00004651"/>
    </source>
</evidence>
<evidence type="ECO:0000313" key="11">
    <source>
        <dbReference type="EMBL" id="AKT40773.1"/>
    </source>
</evidence>
<dbReference type="AlphaFoldDB" id="A0A0K1EJK7"/>
<dbReference type="Proteomes" id="UP000067626">
    <property type="component" value="Chromosome"/>
</dbReference>
<keyword evidence="2" id="KW-0813">Transport</keyword>
<evidence type="ECO:0000313" key="12">
    <source>
        <dbReference type="Proteomes" id="UP000067626"/>
    </source>
</evidence>
<dbReference type="SUPFAM" id="SSF103481">
    <property type="entry name" value="Multidrug resistance efflux transporter EmrE"/>
    <property type="match status" value="1"/>
</dbReference>
<dbReference type="GO" id="GO:0022857">
    <property type="term" value="F:transmembrane transporter activity"/>
    <property type="evidence" value="ECO:0007669"/>
    <property type="project" value="InterPro"/>
</dbReference>
<protein>
    <recommendedName>
        <fullName evidence="8">Guanidinium exporter</fullName>
    </recommendedName>
</protein>
<organism evidence="11 12">
    <name type="scientific">Chondromyces crocatus</name>
    <dbReference type="NCBI Taxonomy" id="52"/>
    <lineage>
        <taxon>Bacteria</taxon>
        <taxon>Pseudomonadati</taxon>
        <taxon>Myxococcota</taxon>
        <taxon>Polyangia</taxon>
        <taxon>Polyangiales</taxon>
        <taxon>Polyangiaceae</taxon>
        <taxon>Chondromyces</taxon>
    </lineage>
</organism>
<dbReference type="GO" id="GO:1990961">
    <property type="term" value="P:xenobiotic detoxification by transmembrane export across the plasma membrane"/>
    <property type="evidence" value="ECO:0007669"/>
    <property type="project" value="UniProtKB-ARBA"/>
</dbReference>
<dbReference type="FunFam" id="1.10.3730.20:FF:000001">
    <property type="entry name" value="Quaternary ammonium compound resistance transporter SugE"/>
    <property type="match status" value="1"/>
</dbReference>
<name>A0A0K1EJK7_CHOCO</name>
<evidence type="ECO:0000256" key="9">
    <source>
        <dbReference type="RuleBase" id="RU003942"/>
    </source>
</evidence>